<dbReference type="PRINTS" id="PR00038">
    <property type="entry name" value="HTHLUXR"/>
</dbReference>
<evidence type="ECO:0000256" key="1">
    <source>
        <dbReference type="ARBA" id="ARBA00022553"/>
    </source>
</evidence>
<keyword evidence="1 3" id="KW-0597">Phosphoprotein</keyword>
<evidence type="ECO:0000256" key="2">
    <source>
        <dbReference type="ARBA" id="ARBA00023125"/>
    </source>
</evidence>
<dbReference type="InterPro" id="IPR001789">
    <property type="entry name" value="Sig_transdc_resp-reg_receiver"/>
</dbReference>
<dbReference type="Pfam" id="PF00196">
    <property type="entry name" value="GerE"/>
    <property type="match status" value="1"/>
</dbReference>
<keyword evidence="7" id="KW-1185">Reference proteome</keyword>
<evidence type="ECO:0000259" key="4">
    <source>
        <dbReference type="PROSITE" id="PS50043"/>
    </source>
</evidence>
<dbReference type="InterPro" id="IPR058245">
    <property type="entry name" value="NreC/VraR/RcsB-like_REC"/>
</dbReference>
<dbReference type="EMBL" id="CP000698">
    <property type="protein sequence ID" value="ABQ24968.1"/>
    <property type="molecule type" value="Genomic_DNA"/>
</dbReference>
<dbReference type="Gene3D" id="3.40.50.2300">
    <property type="match status" value="1"/>
</dbReference>
<feature type="modified residue" description="4-aspartylphosphate" evidence="3">
    <location>
        <position position="56"/>
    </location>
</feature>
<dbReference type="SUPFAM" id="SSF46894">
    <property type="entry name" value="C-terminal effector domain of the bipartite response regulators"/>
    <property type="match status" value="1"/>
</dbReference>
<dbReference type="PANTHER" id="PTHR43214:SF36">
    <property type="entry name" value="RESPONSE REGULATOR RECEIVER"/>
    <property type="match status" value="1"/>
</dbReference>
<dbReference type="PANTHER" id="PTHR43214">
    <property type="entry name" value="TWO-COMPONENT RESPONSE REGULATOR"/>
    <property type="match status" value="1"/>
</dbReference>
<dbReference type="Proteomes" id="UP000006695">
    <property type="component" value="Chromosome"/>
</dbReference>
<reference evidence="6 7" key="1">
    <citation type="submission" date="2007-05" db="EMBL/GenBank/DDBJ databases">
        <title>Complete sequence of Geobacter uraniireducens Rf4.</title>
        <authorList>
            <consortium name="US DOE Joint Genome Institute"/>
            <person name="Copeland A."/>
            <person name="Lucas S."/>
            <person name="Lapidus A."/>
            <person name="Barry K."/>
            <person name="Detter J.C."/>
            <person name="Glavina del Rio T."/>
            <person name="Hammon N."/>
            <person name="Israni S."/>
            <person name="Dalin E."/>
            <person name="Tice H."/>
            <person name="Pitluck S."/>
            <person name="Chertkov O."/>
            <person name="Brettin T."/>
            <person name="Bruce D."/>
            <person name="Han C."/>
            <person name="Schmutz J."/>
            <person name="Larimer F."/>
            <person name="Land M."/>
            <person name="Hauser L."/>
            <person name="Kyrpides N."/>
            <person name="Mikhailova N."/>
            <person name="Shelobolina E."/>
            <person name="Aklujkar M."/>
            <person name="Lovley D."/>
            <person name="Richardson P."/>
        </authorList>
    </citation>
    <scope>NUCLEOTIDE SEQUENCE [LARGE SCALE GENOMIC DNA]</scope>
    <source>
        <strain evidence="6 7">Rf4</strain>
    </source>
</reference>
<feature type="domain" description="Response regulatory" evidence="5">
    <location>
        <begin position="5"/>
        <end position="121"/>
    </location>
</feature>
<evidence type="ECO:0000313" key="6">
    <source>
        <dbReference type="EMBL" id="ABQ24968.1"/>
    </source>
</evidence>
<gene>
    <name evidence="6" type="ordered locus">Gura_0759</name>
</gene>
<dbReference type="HOGENOM" id="CLU_000445_90_10_7"/>
<evidence type="ECO:0000256" key="3">
    <source>
        <dbReference type="PROSITE-ProRule" id="PRU00169"/>
    </source>
</evidence>
<dbReference type="KEGG" id="gur:Gura_0759"/>
<dbReference type="CDD" id="cd06170">
    <property type="entry name" value="LuxR_C_like"/>
    <property type="match status" value="1"/>
</dbReference>
<dbReference type="SUPFAM" id="SSF52172">
    <property type="entry name" value="CheY-like"/>
    <property type="match status" value="1"/>
</dbReference>
<dbReference type="PROSITE" id="PS50043">
    <property type="entry name" value="HTH_LUXR_2"/>
    <property type="match status" value="1"/>
</dbReference>
<name>A5GBT1_GEOUR</name>
<dbReference type="CDD" id="cd17535">
    <property type="entry name" value="REC_NarL-like"/>
    <property type="match status" value="1"/>
</dbReference>
<dbReference type="STRING" id="351605.Gura_0759"/>
<dbReference type="InterPro" id="IPR016032">
    <property type="entry name" value="Sig_transdc_resp-reg_C-effctor"/>
</dbReference>
<accession>A5GBT1</accession>
<sequence length="217" mass="23648">MTPIRVLLADDHQLFREGLRHICEAVGEFEVVGEAATGTEAVTMARDLNPDVVLMDIQMPEMDGVRATAAITCERPDARVIILTMYRQDTYVFEAIKAGARGYLLKDGSGDDVVAAVRSVAQGGVILPPDMASLVFEEFRRLAGDEQDGVPDERLTPGEMDVLLRIAQGDDNRQIAAALNVTTKTVANRLSEIFSKLHVKNRTQAALTALRKGWAGL</sequence>
<dbReference type="AlphaFoldDB" id="A5GBT1"/>
<dbReference type="GO" id="GO:0000160">
    <property type="term" value="P:phosphorelay signal transduction system"/>
    <property type="evidence" value="ECO:0007669"/>
    <property type="project" value="InterPro"/>
</dbReference>
<dbReference type="SMART" id="SM00448">
    <property type="entry name" value="REC"/>
    <property type="match status" value="1"/>
</dbReference>
<dbReference type="GO" id="GO:0006355">
    <property type="term" value="P:regulation of DNA-templated transcription"/>
    <property type="evidence" value="ECO:0007669"/>
    <property type="project" value="InterPro"/>
</dbReference>
<proteinExistence type="predicted"/>
<dbReference type="InterPro" id="IPR011006">
    <property type="entry name" value="CheY-like_superfamily"/>
</dbReference>
<dbReference type="SMART" id="SM00421">
    <property type="entry name" value="HTH_LUXR"/>
    <property type="match status" value="1"/>
</dbReference>
<keyword evidence="2" id="KW-0238">DNA-binding</keyword>
<feature type="domain" description="HTH luxR-type" evidence="4">
    <location>
        <begin position="148"/>
        <end position="213"/>
    </location>
</feature>
<evidence type="ECO:0000313" key="7">
    <source>
        <dbReference type="Proteomes" id="UP000006695"/>
    </source>
</evidence>
<dbReference type="PROSITE" id="PS50110">
    <property type="entry name" value="RESPONSE_REGULATORY"/>
    <property type="match status" value="1"/>
</dbReference>
<evidence type="ECO:0000259" key="5">
    <source>
        <dbReference type="PROSITE" id="PS50110"/>
    </source>
</evidence>
<dbReference type="Pfam" id="PF00072">
    <property type="entry name" value="Response_reg"/>
    <property type="match status" value="1"/>
</dbReference>
<dbReference type="InterPro" id="IPR039420">
    <property type="entry name" value="WalR-like"/>
</dbReference>
<dbReference type="GO" id="GO:0003677">
    <property type="term" value="F:DNA binding"/>
    <property type="evidence" value="ECO:0007669"/>
    <property type="project" value="UniProtKB-KW"/>
</dbReference>
<dbReference type="InterPro" id="IPR000792">
    <property type="entry name" value="Tscrpt_reg_LuxR_C"/>
</dbReference>
<protein>
    <submittedName>
        <fullName evidence="6">Two component transcriptional regulator, LuxR family</fullName>
    </submittedName>
</protein>
<organism evidence="6 7">
    <name type="scientific">Geotalea uraniireducens (strain Rf4)</name>
    <name type="common">Geobacter uraniireducens</name>
    <dbReference type="NCBI Taxonomy" id="351605"/>
    <lineage>
        <taxon>Bacteria</taxon>
        <taxon>Pseudomonadati</taxon>
        <taxon>Thermodesulfobacteriota</taxon>
        <taxon>Desulfuromonadia</taxon>
        <taxon>Geobacterales</taxon>
        <taxon>Geobacteraceae</taxon>
        <taxon>Geotalea</taxon>
    </lineage>
</organism>